<reference evidence="11" key="1">
    <citation type="journal article" date="2019" name="Int. J. Syst. Evol. Microbiol.">
        <title>The Global Catalogue of Microorganisms (GCM) 10K type strain sequencing project: providing services to taxonomists for standard genome sequencing and annotation.</title>
        <authorList>
            <consortium name="The Broad Institute Genomics Platform"/>
            <consortium name="The Broad Institute Genome Sequencing Center for Infectious Disease"/>
            <person name="Wu L."/>
            <person name="Ma J."/>
        </authorList>
    </citation>
    <scope>NUCLEOTIDE SEQUENCE [LARGE SCALE GENOMIC DNA]</scope>
    <source>
        <strain evidence="11">KCTC 3913</strain>
    </source>
</reference>
<evidence type="ECO:0000256" key="3">
    <source>
        <dbReference type="ARBA" id="ARBA00022448"/>
    </source>
</evidence>
<name>A0ABW5RT15_9BACI</name>
<keyword evidence="7 8" id="KW-0472">Membrane</keyword>
<keyword evidence="10" id="KW-0282">Flagellum</keyword>
<dbReference type="NCBIfam" id="NF005383">
    <property type="entry name" value="PRK06926.1"/>
    <property type="match status" value="1"/>
</dbReference>
<keyword evidence="3" id="KW-0813">Transport</keyword>
<evidence type="ECO:0000256" key="7">
    <source>
        <dbReference type="ARBA" id="ARBA00023136"/>
    </source>
</evidence>
<protein>
    <submittedName>
        <fullName evidence="10">Flagellar motor protein MotP</fullName>
    </submittedName>
</protein>
<feature type="transmembrane region" description="Helical" evidence="8">
    <location>
        <begin position="38"/>
        <end position="58"/>
    </location>
</feature>
<evidence type="ECO:0000256" key="4">
    <source>
        <dbReference type="ARBA" id="ARBA00022475"/>
    </source>
</evidence>
<keyword evidence="6 8" id="KW-1133">Transmembrane helix</keyword>
<evidence type="ECO:0000313" key="10">
    <source>
        <dbReference type="EMBL" id="MFD2681617.1"/>
    </source>
</evidence>
<dbReference type="Pfam" id="PF01618">
    <property type="entry name" value="MotA_ExbB"/>
    <property type="match status" value="1"/>
</dbReference>
<dbReference type="InterPro" id="IPR002898">
    <property type="entry name" value="MotA_ExbB_proton_chnl"/>
</dbReference>
<dbReference type="InterPro" id="IPR047055">
    <property type="entry name" value="MotA-like"/>
</dbReference>
<evidence type="ECO:0000313" key="11">
    <source>
        <dbReference type="Proteomes" id="UP001597506"/>
    </source>
</evidence>
<evidence type="ECO:0000259" key="9">
    <source>
        <dbReference type="Pfam" id="PF01618"/>
    </source>
</evidence>
<organism evidence="10 11">
    <name type="scientific">Bacillus seohaeanensis</name>
    <dbReference type="NCBI Taxonomy" id="284580"/>
    <lineage>
        <taxon>Bacteria</taxon>
        <taxon>Bacillati</taxon>
        <taxon>Bacillota</taxon>
        <taxon>Bacilli</taxon>
        <taxon>Bacillales</taxon>
        <taxon>Bacillaceae</taxon>
        <taxon>Bacillus</taxon>
    </lineage>
</organism>
<feature type="domain" description="MotA/TolQ/ExbB proton channel" evidence="9">
    <location>
        <begin position="106"/>
        <end position="220"/>
    </location>
</feature>
<keyword evidence="10" id="KW-0969">Cilium</keyword>
<dbReference type="PANTHER" id="PTHR30433">
    <property type="entry name" value="CHEMOTAXIS PROTEIN MOTA"/>
    <property type="match status" value="1"/>
</dbReference>
<gene>
    <name evidence="10" type="primary">motP</name>
    <name evidence="10" type="ORF">ACFSUL_12760</name>
</gene>
<dbReference type="PANTHER" id="PTHR30433:SF2">
    <property type="entry name" value="MOTILITY PROTEIN A"/>
    <property type="match status" value="1"/>
</dbReference>
<accession>A0ABW5RT15</accession>
<evidence type="ECO:0000256" key="5">
    <source>
        <dbReference type="ARBA" id="ARBA00022692"/>
    </source>
</evidence>
<dbReference type="RefSeq" id="WP_377935976.1">
    <property type="nucleotide sequence ID" value="NZ_JBHUMF010000030.1"/>
</dbReference>
<keyword evidence="10" id="KW-0966">Cell projection</keyword>
<keyword evidence="4" id="KW-1003">Cell membrane</keyword>
<keyword evidence="5 8" id="KW-0812">Transmembrane</keyword>
<proteinExistence type="inferred from homology"/>
<sequence>MKKLDFLTPFGVVVGLLFVAFAIITNSGFAGFTSFLDVSSVLVVIGGLMAAMLISFSIKELKLLGKVMRQTFKEETYDLKSLVETFVSLSERARREGLLALEVDLEKVDDPFIKKGMLLAVDGIEPDVIVDIMNAEIIALEERHRKNKSLLEKAGEYAPSWGMIGTLIGLVLMLKNLNDPTSLGPNMAIALLTTLYGSLLANLVFIPMASKLALKTEKEVFVKQVIIEGVIGVQSGQNPKILEEKLRVFLSKEELSKPEKKGADLEEAAIDEA</sequence>
<comment type="caution">
    <text evidence="10">The sequence shown here is derived from an EMBL/GenBank/DDBJ whole genome shotgun (WGS) entry which is preliminary data.</text>
</comment>
<dbReference type="EMBL" id="JBHUMF010000030">
    <property type="protein sequence ID" value="MFD2681617.1"/>
    <property type="molecule type" value="Genomic_DNA"/>
</dbReference>
<evidence type="ECO:0000256" key="2">
    <source>
        <dbReference type="ARBA" id="ARBA00008038"/>
    </source>
</evidence>
<evidence type="ECO:0000256" key="8">
    <source>
        <dbReference type="SAM" id="Phobius"/>
    </source>
</evidence>
<evidence type="ECO:0000256" key="6">
    <source>
        <dbReference type="ARBA" id="ARBA00022989"/>
    </source>
</evidence>
<dbReference type="Proteomes" id="UP001597506">
    <property type="component" value="Unassembled WGS sequence"/>
</dbReference>
<comment type="similarity">
    <text evidence="2">Belongs to the MotA family.</text>
</comment>
<dbReference type="PROSITE" id="PS01307">
    <property type="entry name" value="MOTA"/>
    <property type="match status" value="1"/>
</dbReference>
<keyword evidence="11" id="KW-1185">Reference proteome</keyword>
<feature type="transmembrane region" description="Helical" evidence="8">
    <location>
        <begin position="154"/>
        <end position="174"/>
    </location>
</feature>
<evidence type="ECO:0000256" key="1">
    <source>
        <dbReference type="ARBA" id="ARBA00004651"/>
    </source>
</evidence>
<dbReference type="InterPro" id="IPR000540">
    <property type="entry name" value="Flag_MotA_CS"/>
</dbReference>
<comment type="subcellular location">
    <subcellularLocation>
        <location evidence="1">Cell membrane</location>
        <topology evidence="1">Multi-pass membrane protein</topology>
    </subcellularLocation>
</comment>
<feature type="transmembrane region" description="Helical" evidence="8">
    <location>
        <begin position="186"/>
        <end position="206"/>
    </location>
</feature>